<dbReference type="SUPFAM" id="SSF101941">
    <property type="entry name" value="NAC domain"/>
    <property type="match status" value="1"/>
</dbReference>
<evidence type="ECO:0000256" key="3">
    <source>
        <dbReference type="ARBA" id="ARBA00023125"/>
    </source>
</evidence>
<keyword evidence="6" id="KW-0539">Nucleus</keyword>
<feature type="region of interest" description="Disordered" evidence="7">
    <location>
        <begin position="339"/>
        <end position="371"/>
    </location>
</feature>
<evidence type="ECO:0000256" key="5">
    <source>
        <dbReference type="ARBA" id="ARBA00023163"/>
    </source>
</evidence>
<dbReference type="FunFam" id="2.170.150.80:FF:000001">
    <property type="entry name" value="NAC domain-containing protein 73"/>
    <property type="match status" value="1"/>
</dbReference>
<reference evidence="9 10" key="1">
    <citation type="submission" date="2024-12" db="EMBL/GenBank/DDBJ databases">
        <title>The unique morphological basis and parallel evolutionary history of personate flowers in Penstemon.</title>
        <authorList>
            <person name="Depatie T.H."/>
            <person name="Wessinger C.A."/>
        </authorList>
    </citation>
    <scope>NUCLEOTIDE SEQUENCE [LARGE SCALE GENOMIC DNA]</scope>
    <source>
        <strain evidence="9">WTNN_2</strain>
        <tissue evidence="9">Leaf</tissue>
    </source>
</reference>
<keyword evidence="10" id="KW-1185">Reference proteome</keyword>
<sequence length="500" mass="55411">MNNKSSSSSSCSHDQVLLLLPSTSSHDLINIDSSNQTLEEDQHHEELISSSAAAKHGSCPSCGHKLQPKTAADWVGLPAGVKFDPTDQELIEHLEAKVGPAGSGKELLTFIKSSHPLIDEFIPTIQGEDGICYTHPEKLPGVTRDGLSRHFFHRPSKAYTTGTRKRRKIQLTECDGHLQAAAGGETRWHKTGKTRPVMANGKQKGCKKILVLYTNFGKNRKPEKTNWVMHQYHLGQHEEEREGELVVSKIFYQTQPRQCNWAERSSISNSTSGLQGGNRTSDHLNNTSSKEVIITSTQRDEFSGRPSISSYAALEIQQLNKADHFGYLPFRKSFDHEAGNTGEASMAREGEMAASGSGTCDMSQHHVTVEPTQHRQQQIASTAYHVITRPSHSISAIISPPSSLHHTSIILDQDHSFNNAPTNMLPTDHFQQQQHQEQDQEQHHKIGGRSAASGLEELIMGCTGTSSSTDMIKQESPITNQQEADWLKYSTFWPDPDHHG</sequence>
<dbReference type="AlphaFoldDB" id="A0ABD3T033"/>
<dbReference type="InterPro" id="IPR044799">
    <property type="entry name" value="SOG1-like"/>
</dbReference>
<dbReference type="InterPro" id="IPR003441">
    <property type="entry name" value="NAC-dom"/>
</dbReference>
<name>A0ABD3T033_9LAMI</name>
<dbReference type="InterPro" id="IPR036093">
    <property type="entry name" value="NAC_dom_sf"/>
</dbReference>
<comment type="subcellular location">
    <subcellularLocation>
        <location evidence="1">Nucleus</location>
    </subcellularLocation>
</comment>
<feature type="region of interest" description="Disordered" evidence="7">
    <location>
        <begin position="429"/>
        <end position="448"/>
    </location>
</feature>
<evidence type="ECO:0000256" key="2">
    <source>
        <dbReference type="ARBA" id="ARBA00023015"/>
    </source>
</evidence>
<evidence type="ECO:0000313" key="9">
    <source>
        <dbReference type="EMBL" id="KAL3829946.1"/>
    </source>
</evidence>
<dbReference type="Proteomes" id="UP001634393">
    <property type="component" value="Unassembled WGS sequence"/>
</dbReference>
<comment type="caution">
    <text evidence="9">The sequence shown here is derived from an EMBL/GenBank/DDBJ whole genome shotgun (WGS) entry which is preliminary data.</text>
</comment>
<dbReference type="EMBL" id="JBJXBP010000005">
    <property type="protein sequence ID" value="KAL3829946.1"/>
    <property type="molecule type" value="Genomic_DNA"/>
</dbReference>
<keyword evidence="3" id="KW-0238">DNA-binding</keyword>
<evidence type="ECO:0000256" key="6">
    <source>
        <dbReference type="ARBA" id="ARBA00023242"/>
    </source>
</evidence>
<proteinExistence type="predicted"/>
<evidence type="ECO:0000259" key="8">
    <source>
        <dbReference type="PROSITE" id="PS51005"/>
    </source>
</evidence>
<dbReference type="Gene3D" id="2.170.150.80">
    <property type="entry name" value="NAC domain"/>
    <property type="match status" value="1"/>
</dbReference>
<evidence type="ECO:0000256" key="7">
    <source>
        <dbReference type="SAM" id="MobiDB-lite"/>
    </source>
</evidence>
<keyword evidence="2" id="KW-0805">Transcription regulation</keyword>
<keyword evidence="4" id="KW-0010">Activator</keyword>
<organism evidence="9 10">
    <name type="scientific">Penstemon smallii</name>
    <dbReference type="NCBI Taxonomy" id="265156"/>
    <lineage>
        <taxon>Eukaryota</taxon>
        <taxon>Viridiplantae</taxon>
        <taxon>Streptophyta</taxon>
        <taxon>Embryophyta</taxon>
        <taxon>Tracheophyta</taxon>
        <taxon>Spermatophyta</taxon>
        <taxon>Magnoliopsida</taxon>
        <taxon>eudicotyledons</taxon>
        <taxon>Gunneridae</taxon>
        <taxon>Pentapetalae</taxon>
        <taxon>asterids</taxon>
        <taxon>lamiids</taxon>
        <taxon>Lamiales</taxon>
        <taxon>Plantaginaceae</taxon>
        <taxon>Cheloneae</taxon>
        <taxon>Penstemon</taxon>
    </lineage>
</organism>
<keyword evidence="5" id="KW-0804">Transcription</keyword>
<accession>A0ABD3T033</accession>
<dbReference type="GO" id="GO:0005634">
    <property type="term" value="C:nucleus"/>
    <property type="evidence" value="ECO:0007669"/>
    <property type="project" value="UniProtKB-SubCell"/>
</dbReference>
<dbReference type="PANTHER" id="PTHR31079:SF31">
    <property type="entry name" value="NAC DOMAIN-CONTAINING PROTEIN 75"/>
    <property type="match status" value="1"/>
</dbReference>
<feature type="domain" description="NAC" evidence="8">
    <location>
        <begin position="77"/>
        <end position="253"/>
    </location>
</feature>
<dbReference type="GO" id="GO:0045893">
    <property type="term" value="P:positive regulation of DNA-templated transcription"/>
    <property type="evidence" value="ECO:0007669"/>
    <property type="project" value="UniProtKB-ARBA"/>
</dbReference>
<evidence type="ECO:0000256" key="1">
    <source>
        <dbReference type="ARBA" id="ARBA00004123"/>
    </source>
</evidence>
<gene>
    <name evidence="9" type="ORF">ACJIZ3_018748</name>
</gene>
<evidence type="ECO:0000256" key="4">
    <source>
        <dbReference type="ARBA" id="ARBA00023159"/>
    </source>
</evidence>
<dbReference type="PROSITE" id="PS51005">
    <property type="entry name" value="NAC"/>
    <property type="match status" value="1"/>
</dbReference>
<dbReference type="PANTHER" id="PTHR31079">
    <property type="entry name" value="NAC DOMAIN-CONTAINING PROTEIN 73"/>
    <property type="match status" value="1"/>
</dbReference>
<dbReference type="GO" id="GO:0000976">
    <property type="term" value="F:transcription cis-regulatory region binding"/>
    <property type="evidence" value="ECO:0007669"/>
    <property type="project" value="UniProtKB-ARBA"/>
</dbReference>
<evidence type="ECO:0000313" key="10">
    <source>
        <dbReference type="Proteomes" id="UP001634393"/>
    </source>
</evidence>
<dbReference type="Pfam" id="PF02365">
    <property type="entry name" value="NAM"/>
    <property type="match status" value="1"/>
</dbReference>
<protein>
    <recommendedName>
        <fullName evidence="8">NAC domain-containing protein</fullName>
    </recommendedName>
</protein>